<protein>
    <submittedName>
        <fullName evidence="2">Uncharacterized protein</fullName>
    </submittedName>
</protein>
<dbReference type="AlphaFoldDB" id="A0A9N7VW82"/>
<evidence type="ECO:0000256" key="1">
    <source>
        <dbReference type="SAM" id="MobiDB-lite"/>
    </source>
</evidence>
<comment type="caution">
    <text evidence="2">The sequence shown here is derived from an EMBL/GenBank/DDBJ whole genome shotgun (WGS) entry which is preliminary data.</text>
</comment>
<organism evidence="2 3">
    <name type="scientific">Pleuronectes platessa</name>
    <name type="common">European plaice</name>
    <dbReference type="NCBI Taxonomy" id="8262"/>
    <lineage>
        <taxon>Eukaryota</taxon>
        <taxon>Metazoa</taxon>
        <taxon>Chordata</taxon>
        <taxon>Craniata</taxon>
        <taxon>Vertebrata</taxon>
        <taxon>Euteleostomi</taxon>
        <taxon>Actinopterygii</taxon>
        <taxon>Neopterygii</taxon>
        <taxon>Teleostei</taxon>
        <taxon>Neoteleostei</taxon>
        <taxon>Acanthomorphata</taxon>
        <taxon>Carangaria</taxon>
        <taxon>Pleuronectiformes</taxon>
        <taxon>Pleuronectoidei</taxon>
        <taxon>Pleuronectidae</taxon>
        <taxon>Pleuronectes</taxon>
    </lineage>
</organism>
<keyword evidence="3" id="KW-1185">Reference proteome</keyword>
<dbReference type="EMBL" id="CADEAL010004384">
    <property type="protein sequence ID" value="CAB1458343.1"/>
    <property type="molecule type" value="Genomic_DNA"/>
</dbReference>
<evidence type="ECO:0000313" key="3">
    <source>
        <dbReference type="Proteomes" id="UP001153269"/>
    </source>
</evidence>
<dbReference type="Proteomes" id="UP001153269">
    <property type="component" value="Unassembled WGS sequence"/>
</dbReference>
<sequence length="195" mass="22035">MPRVIQRTSGNLTVHPCPNEEDEVRLRTEEDEDVSGPRKTRTSPDRGRRGRLQTEEDVSLRLGRATLASAPSQPAPDDRSPTRPGSRPGTGPAHVLGPDRLTSWDRADNKKKFCWCKYQKIHKYSRENQTREARGQLNNWPQSRSCDLQLLQRLSCYTESGCSCDELDSPVNNEFSSSPCPWLLTAGSDTCYFLL</sequence>
<gene>
    <name evidence="2" type="ORF">PLEPLA_LOCUS46173</name>
</gene>
<proteinExistence type="predicted"/>
<feature type="compositionally biased region" description="Low complexity" evidence="1">
    <location>
        <begin position="82"/>
        <end position="92"/>
    </location>
</feature>
<name>A0A9N7VW82_PLEPL</name>
<accession>A0A9N7VW82</accession>
<feature type="region of interest" description="Disordered" evidence="1">
    <location>
        <begin position="1"/>
        <end position="102"/>
    </location>
</feature>
<reference evidence="2" key="1">
    <citation type="submission" date="2020-03" db="EMBL/GenBank/DDBJ databases">
        <authorList>
            <person name="Weist P."/>
        </authorList>
    </citation>
    <scope>NUCLEOTIDE SEQUENCE</scope>
</reference>
<feature type="compositionally biased region" description="Polar residues" evidence="1">
    <location>
        <begin position="1"/>
        <end position="12"/>
    </location>
</feature>
<feature type="compositionally biased region" description="Acidic residues" evidence="1">
    <location>
        <begin position="19"/>
        <end position="34"/>
    </location>
</feature>
<evidence type="ECO:0000313" key="2">
    <source>
        <dbReference type="EMBL" id="CAB1458343.1"/>
    </source>
</evidence>